<dbReference type="Proteomes" id="UP000351155">
    <property type="component" value="Unassembled WGS sequence"/>
</dbReference>
<organism evidence="2 3">
    <name type="scientific">Enterobacter cancerogenus</name>
    <dbReference type="NCBI Taxonomy" id="69218"/>
    <lineage>
        <taxon>Bacteria</taxon>
        <taxon>Pseudomonadati</taxon>
        <taxon>Pseudomonadota</taxon>
        <taxon>Gammaproteobacteria</taxon>
        <taxon>Enterobacterales</taxon>
        <taxon>Enterobacteriaceae</taxon>
        <taxon>Enterobacter</taxon>
        <taxon>Enterobacter cloacae complex</taxon>
    </lineage>
</organism>
<evidence type="ECO:0000313" key="2">
    <source>
        <dbReference type="EMBL" id="VFS24290.1"/>
    </source>
</evidence>
<evidence type="ECO:0000256" key="1">
    <source>
        <dbReference type="SAM" id="MobiDB-lite"/>
    </source>
</evidence>
<reference evidence="2 3" key="1">
    <citation type="submission" date="2019-03" db="EMBL/GenBank/DDBJ databases">
        <authorList>
            <consortium name="Pathogen Informatics"/>
        </authorList>
    </citation>
    <scope>NUCLEOTIDE SEQUENCE [LARGE SCALE GENOMIC DNA]</scope>
    <source>
        <strain evidence="2 3">NCTC12126</strain>
    </source>
</reference>
<evidence type="ECO:0000313" key="3">
    <source>
        <dbReference type="Proteomes" id="UP000351155"/>
    </source>
</evidence>
<gene>
    <name evidence="2" type="ORF">NCTC12126_02104</name>
</gene>
<proteinExistence type="predicted"/>
<accession>A0A484XJ54</accession>
<protein>
    <submittedName>
        <fullName evidence="2">Uncharacterized protein</fullName>
    </submittedName>
</protein>
<sequence>MLNTLQATFFHPILVEDGRLFFDDEQARQVGEHPGVGLHIFGQLIELLPLLNGLALNAVGMGRHQHDDAGGEGQTHPWRRRPSL</sequence>
<name>A0A484XJ54_9ENTR</name>
<dbReference type="EMBL" id="CAADIW010000017">
    <property type="protein sequence ID" value="VFS24290.1"/>
    <property type="molecule type" value="Genomic_DNA"/>
</dbReference>
<feature type="region of interest" description="Disordered" evidence="1">
    <location>
        <begin position="62"/>
        <end position="84"/>
    </location>
</feature>
<dbReference type="AlphaFoldDB" id="A0A484XJ54"/>